<dbReference type="Proteomes" id="UP000830671">
    <property type="component" value="Chromosome 3"/>
</dbReference>
<organism evidence="1 2">
    <name type="scientific">Colletotrichum lupini</name>
    <dbReference type="NCBI Taxonomy" id="145971"/>
    <lineage>
        <taxon>Eukaryota</taxon>
        <taxon>Fungi</taxon>
        <taxon>Dikarya</taxon>
        <taxon>Ascomycota</taxon>
        <taxon>Pezizomycotina</taxon>
        <taxon>Sordariomycetes</taxon>
        <taxon>Hypocreomycetidae</taxon>
        <taxon>Glomerellales</taxon>
        <taxon>Glomerellaceae</taxon>
        <taxon>Colletotrichum</taxon>
        <taxon>Colletotrichum acutatum species complex</taxon>
    </lineage>
</organism>
<keyword evidence="2" id="KW-1185">Reference proteome</keyword>
<evidence type="ECO:0000313" key="1">
    <source>
        <dbReference type="EMBL" id="UQC81366.1"/>
    </source>
</evidence>
<sequence length="111" mass="12357">MAKYPKMEIYDNVIAAFKDADDENIIDRTLINRRQFPAPDKRRISGGFFAGTYIGVVDCDRPPKLDTPDDAALTPTCDLKPKSTEIYAYLLKCTIEFGGCTGKGLEVENSM</sequence>
<dbReference type="GeneID" id="73340859"/>
<dbReference type="AlphaFoldDB" id="A0A9Q8WFI0"/>
<dbReference type="KEGG" id="clup:CLUP02_06852"/>
<evidence type="ECO:0000313" key="2">
    <source>
        <dbReference type="Proteomes" id="UP000830671"/>
    </source>
</evidence>
<name>A0A9Q8WFI0_9PEZI</name>
<reference evidence="1" key="1">
    <citation type="journal article" date="2021" name="Mol. Plant Microbe Interact.">
        <title>Complete Genome Sequence of the Plant-Pathogenic Fungus Colletotrichum lupini.</title>
        <authorList>
            <person name="Baroncelli R."/>
            <person name="Pensec F."/>
            <person name="Da Lio D."/>
            <person name="Boufleur T."/>
            <person name="Vicente I."/>
            <person name="Sarrocco S."/>
            <person name="Picot A."/>
            <person name="Baraldi E."/>
            <person name="Sukno S."/>
            <person name="Thon M."/>
            <person name="Le Floch G."/>
        </authorList>
    </citation>
    <scope>NUCLEOTIDE SEQUENCE</scope>
    <source>
        <strain evidence="1">IMI 504893</strain>
    </source>
</reference>
<accession>A0A9Q8WFI0</accession>
<dbReference type="RefSeq" id="XP_049142992.1">
    <property type="nucleotide sequence ID" value="XM_049285849.1"/>
</dbReference>
<gene>
    <name evidence="1" type="ORF">CLUP02_06852</name>
</gene>
<proteinExistence type="predicted"/>
<dbReference type="EMBL" id="CP019475">
    <property type="protein sequence ID" value="UQC81366.1"/>
    <property type="molecule type" value="Genomic_DNA"/>
</dbReference>
<protein>
    <submittedName>
        <fullName evidence="1">Uncharacterized protein</fullName>
    </submittedName>
</protein>